<evidence type="ECO:0000313" key="2">
    <source>
        <dbReference type="EMBL" id="MDQ0010144.1"/>
    </source>
</evidence>
<organism evidence="2 3">
    <name type="scientific">Luteibacter jiangsuensis</name>
    <dbReference type="NCBI Taxonomy" id="637577"/>
    <lineage>
        <taxon>Bacteria</taxon>
        <taxon>Pseudomonadati</taxon>
        <taxon>Pseudomonadota</taxon>
        <taxon>Gammaproteobacteria</taxon>
        <taxon>Lysobacterales</taxon>
        <taxon>Rhodanobacteraceae</taxon>
        <taxon>Luteibacter</taxon>
    </lineage>
</organism>
<sequence>MRVLVIGGSGQIGQFLLPRLAEGGTDILAVSRRPPPADPRWLMGALPDAMPELPSLDAVISLGPLDHLAPWLSATRLVGTPHVIATSSMSAETKRDSDVPEERELSRRLRDAETTLIATCASRGMPWTLFRPTLIYGAGVDKSLTPIVQAALRRRVFPIPAGRGQRQPVHAEDIATAIMAALGSPFARGHTFPIGGGERMSAAEMFRRVHRSAGGPSLPAPIPRLALDLAALVSPAMRGPIRRLDSDLIADNRELERVLGVHPRPFQPRPETWRPMR</sequence>
<dbReference type="PANTHER" id="PTHR48079:SF6">
    <property type="entry name" value="NAD(P)-BINDING DOMAIN-CONTAINING PROTEIN-RELATED"/>
    <property type="match status" value="1"/>
</dbReference>
<reference evidence="2 3" key="1">
    <citation type="submission" date="2023-07" db="EMBL/GenBank/DDBJ databases">
        <title>Sorghum-associated microbial communities from plants grown in Nebraska, USA.</title>
        <authorList>
            <person name="Schachtman D."/>
        </authorList>
    </citation>
    <scope>NUCLEOTIDE SEQUENCE [LARGE SCALE GENOMIC DNA]</scope>
    <source>
        <strain evidence="2 3">CC60</strain>
    </source>
</reference>
<accession>A0ABT9SYR2</accession>
<dbReference type="InterPro" id="IPR001509">
    <property type="entry name" value="Epimerase_deHydtase"/>
</dbReference>
<evidence type="ECO:0000259" key="1">
    <source>
        <dbReference type="Pfam" id="PF01370"/>
    </source>
</evidence>
<dbReference type="InterPro" id="IPR051783">
    <property type="entry name" value="NAD(P)-dependent_oxidoreduct"/>
</dbReference>
<dbReference type="Pfam" id="PF01370">
    <property type="entry name" value="Epimerase"/>
    <property type="match status" value="1"/>
</dbReference>
<dbReference type="EMBL" id="JAUSSK010000003">
    <property type="protein sequence ID" value="MDQ0010144.1"/>
    <property type="molecule type" value="Genomic_DNA"/>
</dbReference>
<dbReference type="Proteomes" id="UP001237737">
    <property type="component" value="Unassembled WGS sequence"/>
</dbReference>
<dbReference type="InterPro" id="IPR036291">
    <property type="entry name" value="NAD(P)-bd_dom_sf"/>
</dbReference>
<name>A0ABT9SYR2_9GAMM</name>
<dbReference type="PANTHER" id="PTHR48079">
    <property type="entry name" value="PROTEIN YEEZ"/>
    <property type="match status" value="1"/>
</dbReference>
<dbReference type="Gene3D" id="3.40.50.720">
    <property type="entry name" value="NAD(P)-binding Rossmann-like Domain"/>
    <property type="match status" value="1"/>
</dbReference>
<keyword evidence="3" id="KW-1185">Reference proteome</keyword>
<dbReference type="RefSeq" id="WP_306850165.1">
    <property type="nucleotide sequence ID" value="NZ_JAUSSK010000003.1"/>
</dbReference>
<evidence type="ECO:0000313" key="3">
    <source>
        <dbReference type="Proteomes" id="UP001237737"/>
    </source>
</evidence>
<feature type="domain" description="NAD-dependent epimerase/dehydratase" evidence="1">
    <location>
        <begin position="112"/>
        <end position="195"/>
    </location>
</feature>
<gene>
    <name evidence="2" type="ORF">J2T07_002334</name>
</gene>
<protein>
    <submittedName>
        <fullName evidence="2">Nucleoside-diphosphate-sugar epimerase</fullName>
    </submittedName>
</protein>
<proteinExistence type="predicted"/>
<dbReference type="SUPFAM" id="SSF51735">
    <property type="entry name" value="NAD(P)-binding Rossmann-fold domains"/>
    <property type="match status" value="1"/>
</dbReference>
<comment type="caution">
    <text evidence="2">The sequence shown here is derived from an EMBL/GenBank/DDBJ whole genome shotgun (WGS) entry which is preliminary data.</text>
</comment>